<dbReference type="EMBL" id="JABFTP020000021">
    <property type="protein sequence ID" value="KAL3269720.1"/>
    <property type="molecule type" value="Genomic_DNA"/>
</dbReference>
<protein>
    <submittedName>
        <fullName evidence="1">Uncharacterized protein</fullName>
    </submittedName>
</protein>
<comment type="caution">
    <text evidence="1">The sequence shown here is derived from an EMBL/GenBank/DDBJ whole genome shotgun (WGS) entry which is preliminary data.</text>
</comment>
<reference evidence="1 2" key="1">
    <citation type="journal article" date="2021" name="BMC Biol.">
        <title>Horizontally acquired antibacterial genes associated with adaptive radiation of ladybird beetles.</title>
        <authorList>
            <person name="Li H.S."/>
            <person name="Tang X.F."/>
            <person name="Huang Y.H."/>
            <person name="Xu Z.Y."/>
            <person name="Chen M.L."/>
            <person name="Du X.Y."/>
            <person name="Qiu B.Y."/>
            <person name="Chen P.T."/>
            <person name="Zhang W."/>
            <person name="Slipinski A."/>
            <person name="Escalona H.E."/>
            <person name="Waterhouse R.M."/>
            <person name="Zwick A."/>
            <person name="Pang H."/>
        </authorList>
    </citation>
    <scope>NUCLEOTIDE SEQUENCE [LARGE SCALE GENOMIC DNA]</scope>
    <source>
        <strain evidence="1">SYSU2018</strain>
    </source>
</reference>
<organism evidence="1 2">
    <name type="scientific">Cryptolaemus montrouzieri</name>
    <dbReference type="NCBI Taxonomy" id="559131"/>
    <lineage>
        <taxon>Eukaryota</taxon>
        <taxon>Metazoa</taxon>
        <taxon>Ecdysozoa</taxon>
        <taxon>Arthropoda</taxon>
        <taxon>Hexapoda</taxon>
        <taxon>Insecta</taxon>
        <taxon>Pterygota</taxon>
        <taxon>Neoptera</taxon>
        <taxon>Endopterygota</taxon>
        <taxon>Coleoptera</taxon>
        <taxon>Polyphaga</taxon>
        <taxon>Cucujiformia</taxon>
        <taxon>Coccinelloidea</taxon>
        <taxon>Coccinellidae</taxon>
        <taxon>Scymninae</taxon>
        <taxon>Scymnini</taxon>
        <taxon>Cryptolaemus</taxon>
    </lineage>
</organism>
<gene>
    <name evidence="1" type="ORF">HHI36_008780</name>
</gene>
<proteinExistence type="predicted"/>
<dbReference type="AlphaFoldDB" id="A0ABD2MU95"/>
<dbReference type="Proteomes" id="UP001516400">
    <property type="component" value="Unassembled WGS sequence"/>
</dbReference>
<name>A0ABD2MU95_9CUCU</name>
<sequence>MSLLSFFNSVIILSNQSSIMSSNQLEQPGFGDDIIVVEVARGITSRQFGSVTIIDCASATVGAKIWELNNSAAAATHPILDVVVFGSLSICGISVINQRAKSLFENTDELYGQIPHFLNPFTAVDIKDAHMKVFPRISATCRIVTTIPGLLRSQAVIC</sequence>
<keyword evidence="2" id="KW-1185">Reference proteome</keyword>
<evidence type="ECO:0000313" key="2">
    <source>
        <dbReference type="Proteomes" id="UP001516400"/>
    </source>
</evidence>
<accession>A0ABD2MU95</accession>
<evidence type="ECO:0000313" key="1">
    <source>
        <dbReference type="EMBL" id="KAL3269720.1"/>
    </source>
</evidence>